<dbReference type="RefSeq" id="WP_020894076.1">
    <property type="nucleotide sequence ID" value="NZ_ATNM01000021.1"/>
</dbReference>
<comment type="caution">
    <text evidence="7">The sequence shown here is derived from an EMBL/GenBank/DDBJ whole genome shotgun (WGS) entry which is preliminary data.</text>
</comment>
<dbReference type="GO" id="GO:0000166">
    <property type="term" value="F:nucleotide binding"/>
    <property type="evidence" value="ECO:0007669"/>
    <property type="project" value="UniProtKB-KW"/>
</dbReference>
<name>S7VMX4_9BACT</name>
<evidence type="ECO:0000259" key="6">
    <source>
        <dbReference type="Pfam" id="PF01909"/>
    </source>
</evidence>
<evidence type="ECO:0000313" key="8">
    <source>
        <dbReference type="Proteomes" id="UP000014974"/>
    </source>
</evidence>
<dbReference type="InterPro" id="IPR008201">
    <property type="entry name" value="HepT-like"/>
</dbReference>
<dbReference type="eggNOG" id="COG1669">
    <property type="taxonomic scope" value="Bacteria"/>
</dbReference>
<evidence type="ECO:0000256" key="3">
    <source>
        <dbReference type="ARBA" id="ARBA00022722"/>
    </source>
</evidence>
<keyword evidence="5" id="KW-0378">Hydrolase</keyword>
<dbReference type="Gene3D" id="3.30.460.10">
    <property type="entry name" value="Beta Polymerase, domain 2"/>
    <property type="match status" value="1"/>
</dbReference>
<protein>
    <recommendedName>
        <fullName evidence="6">Polymerase nucleotidyl transferase domain-containing protein</fullName>
    </recommendedName>
</protein>
<evidence type="ECO:0000256" key="2">
    <source>
        <dbReference type="ARBA" id="ARBA00022649"/>
    </source>
</evidence>
<dbReference type="Pfam" id="PF01909">
    <property type="entry name" value="NTP_transf_2"/>
    <property type="match status" value="1"/>
</dbReference>
<evidence type="ECO:0000313" key="7">
    <source>
        <dbReference type="EMBL" id="EPR71291.1"/>
    </source>
</evidence>
<dbReference type="PATRIC" id="fig|641524.5.peg.512"/>
<dbReference type="eggNOG" id="COG2361">
    <property type="taxonomic scope" value="Bacteria"/>
</dbReference>
<dbReference type="EMBL" id="ATNM01000021">
    <property type="protein sequence ID" value="EPR71291.1"/>
    <property type="molecule type" value="Genomic_DNA"/>
</dbReference>
<sequence>MEELKRHIDQIKALCDTNKVISLFAFGSVTTDGFSPESDIDLIVDIEENDPLTYSDNYFNLKFALEQLLKREIDLLEQKAIKNPYLKQQIEKQKSKCMENQIRTWLSDIKQAIDEINLFMPEKRDFFEFRNDLKTRRAIERNVEIIGEAVSRILKLDPNIQIKNSRKIVDTRNRIIHGYDSVSEEIIWSIVIRDLPKLEIEVNDLLEDTE</sequence>
<keyword evidence="2" id="KW-1277">Toxin-antitoxin system</keyword>
<dbReference type="STRING" id="641524.ADICYQ_0517"/>
<evidence type="ECO:0000256" key="1">
    <source>
        <dbReference type="ARBA" id="ARBA00022553"/>
    </source>
</evidence>
<dbReference type="Proteomes" id="UP000014974">
    <property type="component" value="Unassembled WGS sequence"/>
</dbReference>
<keyword evidence="3" id="KW-0540">Nuclease</keyword>
<dbReference type="PANTHER" id="PTHR34139">
    <property type="entry name" value="UPF0331 PROTEIN MJ0127"/>
    <property type="match status" value="1"/>
</dbReference>
<gene>
    <name evidence="7" type="ORF">ADICYQ_0517</name>
</gene>
<dbReference type="InterPro" id="IPR051813">
    <property type="entry name" value="HepT_RNase_toxin"/>
</dbReference>
<accession>S7VMX4</accession>
<keyword evidence="1" id="KW-0597">Phosphoprotein</keyword>
<dbReference type="GO" id="GO:0016787">
    <property type="term" value="F:hydrolase activity"/>
    <property type="evidence" value="ECO:0007669"/>
    <property type="project" value="UniProtKB-KW"/>
</dbReference>
<dbReference type="GO" id="GO:0110001">
    <property type="term" value="C:toxin-antitoxin complex"/>
    <property type="evidence" value="ECO:0007669"/>
    <property type="project" value="InterPro"/>
</dbReference>
<evidence type="ECO:0000256" key="5">
    <source>
        <dbReference type="ARBA" id="ARBA00022801"/>
    </source>
</evidence>
<dbReference type="InterPro" id="IPR002934">
    <property type="entry name" value="Polymerase_NTP_transf_dom"/>
</dbReference>
<proteinExistence type="predicted"/>
<dbReference type="PANTHER" id="PTHR34139:SF1">
    <property type="entry name" value="RNASE MJ1380-RELATED"/>
    <property type="match status" value="1"/>
</dbReference>
<organism evidence="7 8">
    <name type="scientific">Cyclobacterium qasimii M12-11B</name>
    <dbReference type="NCBI Taxonomy" id="641524"/>
    <lineage>
        <taxon>Bacteria</taxon>
        <taxon>Pseudomonadati</taxon>
        <taxon>Bacteroidota</taxon>
        <taxon>Cytophagia</taxon>
        <taxon>Cytophagales</taxon>
        <taxon>Cyclobacteriaceae</taxon>
        <taxon>Cyclobacterium</taxon>
    </lineage>
</organism>
<dbReference type="GO" id="GO:0004540">
    <property type="term" value="F:RNA nuclease activity"/>
    <property type="evidence" value="ECO:0007669"/>
    <property type="project" value="InterPro"/>
</dbReference>
<feature type="domain" description="Polymerase nucleotidyl transferase" evidence="6">
    <location>
        <begin position="11"/>
        <end position="95"/>
    </location>
</feature>
<evidence type="ECO:0000256" key="4">
    <source>
        <dbReference type="ARBA" id="ARBA00022741"/>
    </source>
</evidence>
<dbReference type="Pfam" id="PF01934">
    <property type="entry name" value="HepT-like"/>
    <property type="match status" value="1"/>
</dbReference>
<reference evidence="7 8" key="1">
    <citation type="journal article" date="2013" name="Genome Announc.">
        <title>Draft Genome Sequence of Cyclobacterium qasimii Strain M12-11BT, Isolated from Arctic Marine Sediment.</title>
        <authorList>
            <person name="Shivaji S."/>
            <person name="Ara S."/>
            <person name="Singh A."/>
            <person name="Kumar Pinnaka A."/>
        </authorList>
    </citation>
    <scope>NUCLEOTIDE SEQUENCE [LARGE SCALE GENOMIC DNA]</scope>
    <source>
        <strain evidence="7 8">M12-11B</strain>
    </source>
</reference>
<dbReference type="InterPro" id="IPR043519">
    <property type="entry name" value="NT_sf"/>
</dbReference>
<dbReference type="CDD" id="cd05403">
    <property type="entry name" value="NT_KNTase_like"/>
    <property type="match status" value="1"/>
</dbReference>
<dbReference type="SUPFAM" id="SSF81301">
    <property type="entry name" value="Nucleotidyltransferase"/>
    <property type="match status" value="1"/>
</dbReference>
<dbReference type="GO" id="GO:0016779">
    <property type="term" value="F:nucleotidyltransferase activity"/>
    <property type="evidence" value="ECO:0007669"/>
    <property type="project" value="InterPro"/>
</dbReference>
<keyword evidence="4" id="KW-0547">Nucleotide-binding</keyword>
<dbReference type="AlphaFoldDB" id="S7VMX4"/>